<dbReference type="KEGG" id="nai:NECAME_12270"/>
<gene>
    <name evidence="3" type="ORF">NECAME_12270</name>
</gene>
<dbReference type="EMBL" id="KI660286">
    <property type="protein sequence ID" value="ETN75598.1"/>
    <property type="molecule type" value="Genomic_DNA"/>
</dbReference>
<reference evidence="4" key="1">
    <citation type="journal article" date="2014" name="Nat. Genet.">
        <title>Genome of the human hookworm Necator americanus.</title>
        <authorList>
            <person name="Tang Y.T."/>
            <person name="Gao X."/>
            <person name="Rosa B.A."/>
            <person name="Abubucker S."/>
            <person name="Hallsworth-Pepin K."/>
            <person name="Martin J."/>
            <person name="Tyagi R."/>
            <person name="Heizer E."/>
            <person name="Zhang X."/>
            <person name="Bhonagiri-Palsikar V."/>
            <person name="Minx P."/>
            <person name="Warren W.C."/>
            <person name="Wang Q."/>
            <person name="Zhan B."/>
            <person name="Hotez P.J."/>
            <person name="Sternberg P.W."/>
            <person name="Dougall A."/>
            <person name="Gaze S.T."/>
            <person name="Mulvenna J."/>
            <person name="Sotillo J."/>
            <person name="Ranganathan S."/>
            <person name="Rabelo E.M."/>
            <person name="Wilson R.K."/>
            <person name="Felgner P.L."/>
            <person name="Bethony J."/>
            <person name="Hawdon J.M."/>
            <person name="Gasser R.B."/>
            <person name="Loukas A."/>
            <person name="Mitreva M."/>
        </authorList>
    </citation>
    <scope>NUCLEOTIDE SEQUENCE [LARGE SCALE GENOMIC DNA]</scope>
</reference>
<sequence>MFNEQVVFLVDVVRCRIFPKAGYHSEKMPVNDSSETSLPELCGFLFPPGKRKFSAEEAIVRFRIEHCHNRDIRQAEAMTEDDVVNFIATPSTGPPIPVPYLILFIVVGVTLVTMSVDVVATNIIHQIHYMGRQMGKAKVIADKMIQLTSNGGALSRGNQDRSNYEKENQPMQRKSTAFDPELDFDLIDRLVPYGYPSQNRDEGDDDVFYEQQWNV</sequence>
<evidence type="ECO:0000313" key="4">
    <source>
        <dbReference type="Proteomes" id="UP000053676"/>
    </source>
</evidence>
<name>W2T123_NECAM</name>
<dbReference type="Proteomes" id="UP000053676">
    <property type="component" value="Unassembled WGS sequence"/>
</dbReference>
<evidence type="ECO:0000313" key="3">
    <source>
        <dbReference type="EMBL" id="ETN75598.1"/>
    </source>
</evidence>
<evidence type="ECO:0000256" key="2">
    <source>
        <dbReference type="SAM" id="Phobius"/>
    </source>
</evidence>
<keyword evidence="2" id="KW-0812">Transmembrane</keyword>
<proteinExistence type="predicted"/>
<evidence type="ECO:0000256" key="1">
    <source>
        <dbReference type="SAM" id="MobiDB-lite"/>
    </source>
</evidence>
<feature type="transmembrane region" description="Helical" evidence="2">
    <location>
        <begin position="100"/>
        <end position="124"/>
    </location>
</feature>
<accession>W2T123</accession>
<dbReference type="OrthoDB" id="297496at2759"/>
<keyword evidence="2" id="KW-1133">Transmembrane helix</keyword>
<feature type="region of interest" description="Disordered" evidence="1">
    <location>
        <begin position="151"/>
        <end position="175"/>
    </location>
</feature>
<keyword evidence="4" id="KW-1185">Reference proteome</keyword>
<dbReference type="AlphaFoldDB" id="W2T123"/>
<protein>
    <submittedName>
        <fullName evidence="3">Uncharacterized protein</fullName>
    </submittedName>
</protein>
<keyword evidence="2" id="KW-0472">Membrane</keyword>
<organism evidence="3 4">
    <name type="scientific">Necator americanus</name>
    <name type="common">Human hookworm</name>
    <dbReference type="NCBI Taxonomy" id="51031"/>
    <lineage>
        <taxon>Eukaryota</taxon>
        <taxon>Metazoa</taxon>
        <taxon>Ecdysozoa</taxon>
        <taxon>Nematoda</taxon>
        <taxon>Chromadorea</taxon>
        <taxon>Rhabditida</taxon>
        <taxon>Rhabditina</taxon>
        <taxon>Rhabditomorpha</taxon>
        <taxon>Strongyloidea</taxon>
        <taxon>Ancylostomatidae</taxon>
        <taxon>Bunostominae</taxon>
        <taxon>Necator</taxon>
    </lineage>
</organism>
<feature type="compositionally biased region" description="Basic and acidic residues" evidence="1">
    <location>
        <begin position="158"/>
        <end position="168"/>
    </location>
</feature>